<reference evidence="2 3" key="1">
    <citation type="journal article" date="2014" name="Mol. Plant">
        <title>Chromosome Scale Genome Assembly and Transcriptome Profiling of Nannochloropsis gaditana in Nitrogen Depletion.</title>
        <authorList>
            <person name="Corteggiani Carpinelli E."/>
            <person name="Telatin A."/>
            <person name="Vitulo N."/>
            <person name="Forcato C."/>
            <person name="D'Angelo M."/>
            <person name="Schiavon R."/>
            <person name="Vezzi A."/>
            <person name="Giacometti G.M."/>
            <person name="Morosinotto T."/>
            <person name="Valle G."/>
        </authorList>
    </citation>
    <scope>NUCLEOTIDE SEQUENCE [LARGE SCALE GENOMIC DNA]</scope>
    <source>
        <strain evidence="2 3">B-31</strain>
    </source>
</reference>
<dbReference type="EMBL" id="AZIL01001202">
    <property type="protein sequence ID" value="EWM24504.1"/>
    <property type="molecule type" value="Genomic_DNA"/>
</dbReference>
<evidence type="ECO:0000313" key="2">
    <source>
        <dbReference type="EMBL" id="EWM24504.1"/>
    </source>
</evidence>
<name>W7TW28_9STRA</name>
<feature type="region of interest" description="Disordered" evidence="1">
    <location>
        <begin position="281"/>
        <end position="306"/>
    </location>
</feature>
<keyword evidence="3" id="KW-1185">Reference proteome</keyword>
<dbReference type="PANTHER" id="PTHR22708">
    <property type="entry name" value="LEUCINE-RICH REPEAT-CONTAINING PROTEIN 56"/>
    <property type="match status" value="1"/>
</dbReference>
<evidence type="ECO:0000256" key="1">
    <source>
        <dbReference type="SAM" id="MobiDB-lite"/>
    </source>
</evidence>
<dbReference type="Proteomes" id="UP000019335">
    <property type="component" value="Chromosome 13"/>
</dbReference>
<dbReference type="Gene3D" id="3.80.10.10">
    <property type="entry name" value="Ribonuclease Inhibitor"/>
    <property type="match status" value="1"/>
</dbReference>
<dbReference type="InterPro" id="IPR032675">
    <property type="entry name" value="LRR_dom_sf"/>
</dbReference>
<organism evidence="2 3">
    <name type="scientific">Nannochloropsis gaditana</name>
    <dbReference type="NCBI Taxonomy" id="72520"/>
    <lineage>
        <taxon>Eukaryota</taxon>
        <taxon>Sar</taxon>
        <taxon>Stramenopiles</taxon>
        <taxon>Ochrophyta</taxon>
        <taxon>Eustigmatophyceae</taxon>
        <taxon>Eustigmatales</taxon>
        <taxon>Monodopsidaceae</taxon>
        <taxon>Nannochloropsis</taxon>
    </lineage>
</organism>
<dbReference type="PANTHER" id="PTHR22708:SF0">
    <property type="entry name" value="LEUCINE-RICH REPEAT-CONTAINING PROTEIN 56"/>
    <property type="match status" value="1"/>
</dbReference>
<dbReference type="SUPFAM" id="SSF52058">
    <property type="entry name" value="L domain-like"/>
    <property type="match status" value="1"/>
</dbReference>
<comment type="caution">
    <text evidence="2">The sequence shown here is derived from an EMBL/GenBank/DDBJ whole genome shotgun (WGS) entry which is preliminary data.</text>
</comment>
<evidence type="ECO:0000313" key="3">
    <source>
        <dbReference type="Proteomes" id="UP000019335"/>
    </source>
</evidence>
<dbReference type="InterPro" id="IPR040091">
    <property type="entry name" value="LRRC56"/>
</dbReference>
<dbReference type="AlphaFoldDB" id="W7TW28"/>
<gene>
    <name evidence="2" type="ORF">Naga_100796g3</name>
</gene>
<proteinExistence type="predicted"/>
<dbReference type="OrthoDB" id="201275at2759"/>
<sequence length="306" mass="34737">MQHASKADFPANSEKIQWNERRRLAAARRLAASYSSSSLRPVSPKDNNATTLTAAWLRKHYKCASVPMWTEDTDEHEDTLRNVTHLSLTRSTDTPDITNLETLGELLPSLESFSLTHSCLSSLRDLGSRLGHLRVLDLTACNLQCLDGMAAFPLLEEVYLSHNLLRDLTPLFLHDHLTILDISHNLYLRLPSSMAPLHVLASCKNMHTLSMKETPVERALQNLAIGSKIDSSYRKIVGSLIPQLHVLDGKKLPKSEKDGEEQDIDEAAWRNVVLLLQKMEDEERDEEKTERWENRKADRVSKRITD</sequence>
<protein>
    <submittedName>
        <fullName evidence="2">Uncharacterized protein</fullName>
    </submittedName>
</protein>
<accession>W7TW28</accession>